<keyword evidence="3" id="KW-0548">Nucleotidyltransferase</keyword>
<dbReference type="AlphaFoldDB" id="A0A8H6J7N5"/>
<evidence type="ECO:0000313" key="3">
    <source>
        <dbReference type="EMBL" id="KAF6808064.1"/>
    </source>
</evidence>
<feature type="domain" description="Reverse transcriptase Ty1/copia-type" evidence="2">
    <location>
        <begin position="28"/>
        <end position="147"/>
    </location>
</feature>
<name>A0A8H6J7N5_9PEZI</name>
<keyword evidence="3" id="KW-0695">RNA-directed DNA polymerase</keyword>
<accession>A0A8H6J7N5</accession>
<feature type="region of interest" description="Disordered" evidence="1">
    <location>
        <begin position="353"/>
        <end position="416"/>
    </location>
</feature>
<keyword evidence="3" id="KW-0808">Transferase</keyword>
<keyword evidence="4" id="KW-1185">Reference proteome</keyword>
<dbReference type="Proteomes" id="UP000654918">
    <property type="component" value="Unassembled WGS sequence"/>
</dbReference>
<comment type="caution">
    <text evidence="3">The sequence shown here is derived from an EMBL/GenBank/DDBJ whole genome shotgun (WGS) entry which is preliminary data.</text>
</comment>
<reference evidence="3" key="1">
    <citation type="journal article" date="2020" name="Phytopathology">
        <title>Genome Sequence Resources of Colletotrichum truncatum, C. plurivorum, C. musicola, and C. sojae: Four Species Pathogenic to Soybean (Glycine max).</title>
        <authorList>
            <person name="Rogerio F."/>
            <person name="Boufleur T.R."/>
            <person name="Ciampi-Guillardi M."/>
            <person name="Sukno S.A."/>
            <person name="Thon M.R."/>
            <person name="Massola Junior N.S."/>
            <person name="Baroncelli R."/>
        </authorList>
    </citation>
    <scope>NUCLEOTIDE SEQUENCE</scope>
    <source>
        <strain evidence="3">LFN00145</strain>
    </source>
</reference>
<feature type="compositionally biased region" description="Basic and acidic residues" evidence="1">
    <location>
        <begin position="374"/>
        <end position="394"/>
    </location>
</feature>
<gene>
    <name evidence="3" type="ORF">CPLU01_15724</name>
</gene>
<dbReference type="EMBL" id="WIGO01000597">
    <property type="protein sequence ID" value="KAF6808064.1"/>
    <property type="molecule type" value="Genomic_DNA"/>
</dbReference>
<organism evidence="3 4">
    <name type="scientific">Colletotrichum plurivorum</name>
    <dbReference type="NCBI Taxonomy" id="2175906"/>
    <lineage>
        <taxon>Eukaryota</taxon>
        <taxon>Fungi</taxon>
        <taxon>Dikarya</taxon>
        <taxon>Ascomycota</taxon>
        <taxon>Pezizomycotina</taxon>
        <taxon>Sordariomycetes</taxon>
        <taxon>Hypocreomycetidae</taxon>
        <taxon>Glomerellales</taxon>
        <taxon>Glomerellaceae</taxon>
        <taxon>Colletotrichum</taxon>
        <taxon>Colletotrichum orchidearum species complex</taxon>
    </lineage>
</organism>
<protein>
    <submittedName>
        <fullName evidence="3">Reverse transcriptase domain protein</fullName>
    </submittedName>
</protein>
<feature type="compositionally biased region" description="Pro residues" evidence="1">
    <location>
        <begin position="406"/>
        <end position="416"/>
    </location>
</feature>
<evidence type="ECO:0000259" key="2">
    <source>
        <dbReference type="Pfam" id="PF07727"/>
    </source>
</evidence>
<dbReference type="InterPro" id="IPR013103">
    <property type="entry name" value="RVT_2"/>
</dbReference>
<evidence type="ECO:0000313" key="4">
    <source>
        <dbReference type="Proteomes" id="UP000654918"/>
    </source>
</evidence>
<feature type="compositionally biased region" description="Polar residues" evidence="1">
    <location>
        <begin position="364"/>
        <end position="373"/>
    </location>
</feature>
<evidence type="ECO:0000256" key="1">
    <source>
        <dbReference type="SAM" id="MobiDB-lite"/>
    </source>
</evidence>
<proteinExistence type="predicted"/>
<dbReference type="Pfam" id="PF07727">
    <property type="entry name" value="RVT_2"/>
    <property type="match status" value="1"/>
</dbReference>
<dbReference type="GO" id="GO:0003964">
    <property type="term" value="F:RNA-directed DNA polymerase activity"/>
    <property type="evidence" value="ECO:0007669"/>
    <property type="project" value="UniProtKB-KW"/>
</dbReference>
<sequence length="416" mass="45847">MTLFPLLDEFFADPRFSRFAETVEYCASNEQIIKLEKALYGLRESGRQWQQKLKEILKRVGFEPLLSDAATYFNRKTNITISTHVDDMLVVGPDLAIQRLFEKVEEDVEVNDLGLSTSFLGVRIRVDGDKTTICQDAYGAQIVRDYGEEMKVANTPVESGALEFAVQNDEPANALRQDWHRQVLGKAQFAAIMTRPDLSAIHPGGKHHPAEASRAAKLSDVLSFPALTVHSSTISFYRIAPSTPPVFRRSDPQRPRLHLLETDDAWIEEDNSALSIPICTKPRLPAATATSLATSSGIHPITSPFPSSALAAPRISSIVPLRAGGSLHRLSRSCLPSGPLPIYRVPFDLVLNPTDRSPPEDDTSLPNTTASSPETDRSPAKHDFSSPPEDDRFSAKRSLPCRTRPAPLPNPRIPGL</sequence>